<sequence length="73" mass="8229">MRYHRYGMGAKAVVRRRTTGMGLALAGSVIVIKVFPLWIWPVIVGLWIFLAGMVPVLVGMGLIWIGWRFLSGW</sequence>
<name>A0A2T2XAN2_9FIRM</name>
<proteinExistence type="predicted"/>
<evidence type="ECO:0000256" key="1">
    <source>
        <dbReference type="SAM" id="Phobius"/>
    </source>
</evidence>
<reference evidence="2 3" key="1">
    <citation type="journal article" date="2014" name="BMC Genomics">
        <title>Comparison of environmental and isolate Sulfobacillus genomes reveals diverse carbon, sulfur, nitrogen, and hydrogen metabolisms.</title>
        <authorList>
            <person name="Justice N.B."/>
            <person name="Norman A."/>
            <person name="Brown C.T."/>
            <person name="Singh A."/>
            <person name="Thomas B.C."/>
            <person name="Banfield J.F."/>
        </authorList>
    </citation>
    <scope>NUCLEOTIDE SEQUENCE [LARGE SCALE GENOMIC DNA]</scope>
    <source>
        <strain evidence="2">AMDSBA1</strain>
    </source>
</reference>
<accession>A0A2T2XAN2</accession>
<organism evidence="2 3">
    <name type="scientific">Sulfobacillus benefaciens</name>
    <dbReference type="NCBI Taxonomy" id="453960"/>
    <lineage>
        <taxon>Bacteria</taxon>
        <taxon>Bacillati</taxon>
        <taxon>Bacillota</taxon>
        <taxon>Clostridia</taxon>
        <taxon>Eubacteriales</taxon>
        <taxon>Clostridiales Family XVII. Incertae Sedis</taxon>
        <taxon>Sulfobacillus</taxon>
    </lineage>
</organism>
<feature type="transmembrane region" description="Helical" evidence="1">
    <location>
        <begin position="46"/>
        <end position="67"/>
    </location>
</feature>
<gene>
    <name evidence="2" type="ORF">C7B43_02310</name>
</gene>
<protein>
    <submittedName>
        <fullName evidence="2">Uncharacterized protein</fullName>
    </submittedName>
</protein>
<evidence type="ECO:0000313" key="3">
    <source>
        <dbReference type="Proteomes" id="UP000242699"/>
    </source>
</evidence>
<evidence type="ECO:0000313" key="2">
    <source>
        <dbReference type="EMBL" id="PSR31549.1"/>
    </source>
</evidence>
<dbReference type="AlphaFoldDB" id="A0A2T2XAN2"/>
<comment type="caution">
    <text evidence="2">The sequence shown here is derived from an EMBL/GenBank/DDBJ whole genome shotgun (WGS) entry which is preliminary data.</text>
</comment>
<dbReference type="Proteomes" id="UP000242699">
    <property type="component" value="Unassembled WGS sequence"/>
</dbReference>
<keyword evidence="1" id="KW-0812">Transmembrane</keyword>
<keyword evidence="1" id="KW-1133">Transmembrane helix</keyword>
<keyword evidence="1" id="KW-0472">Membrane</keyword>
<feature type="transmembrane region" description="Helical" evidence="1">
    <location>
        <begin position="21"/>
        <end position="40"/>
    </location>
</feature>
<dbReference type="EMBL" id="PXYT01000002">
    <property type="protein sequence ID" value="PSR31549.1"/>
    <property type="molecule type" value="Genomic_DNA"/>
</dbReference>